<feature type="signal peptide" evidence="1">
    <location>
        <begin position="1"/>
        <end position="21"/>
    </location>
</feature>
<comment type="caution">
    <text evidence="3">The sequence shown here is derived from an EMBL/GenBank/DDBJ whole genome shotgun (WGS) entry which is preliminary data.</text>
</comment>
<proteinExistence type="predicted"/>
<dbReference type="OrthoDB" id="9811671at2"/>
<keyword evidence="1" id="KW-0732">Signal</keyword>
<protein>
    <recommendedName>
        <fullName evidence="2">DUF2147 domain-containing protein</fullName>
    </recommendedName>
</protein>
<dbReference type="AlphaFoldDB" id="A0A084UCC4"/>
<accession>A0A084UCC4</accession>
<dbReference type="PATRIC" id="fig|472175.3.peg.1657"/>
<dbReference type="STRING" id="472175.EL18_01648"/>
<reference evidence="3 4" key="1">
    <citation type="submission" date="2014-05" db="EMBL/GenBank/DDBJ databases">
        <title>Draft Genome Sequence of Nitratireductor basaltis Strain UMTGB225, A Marine Bacterium Isolated from Green Barrel Tunicate.</title>
        <authorList>
            <person name="Gan H.Y."/>
        </authorList>
    </citation>
    <scope>NUCLEOTIDE SEQUENCE [LARGE SCALE GENOMIC DNA]</scope>
    <source>
        <strain evidence="3 4">UMTGB225</strain>
    </source>
</reference>
<feature type="chain" id="PRO_5001783160" description="DUF2147 domain-containing protein" evidence="1">
    <location>
        <begin position="22"/>
        <end position="114"/>
    </location>
</feature>
<sequence>MIRKFMIATALVAMAAGSAMADPIEGNWRTQAGSTAQIASCGGSYCITLKSGKHAGRQIGKMSASGGGKYAGQITDPESDKTYKGKATLSGSSLKLGGCVLGGIICRNQTWNRL</sequence>
<dbReference type="Pfam" id="PF09917">
    <property type="entry name" value="DUF2147"/>
    <property type="match status" value="1"/>
</dbReference>
<evidence type="ECO:0000313" key="3">
    <source>
        <dbReference type="EMBL" id="KFB10610.1"/>
    </source>
</evidence>
<feature type="domain" description="DUF2147" evidence="2">
    <location>
        <begin position="57"/>
        <end position="113"/>
    </location>
</feature>
<dbReference type="RefSeq" id="WP_036481636.1">
    <property type="nucleotide sequence ID" value="NZ_JMQM01000001.1"/>
</dbReference>
<dbReference type="Gene3D" id="2.40.128.520">
    <property type="match status" value="1"/>
</dbReference>
<organism evidence="3 4">
    <name type="scientific">Nitratireductor basaltis</name>
    <dbReference type="NCBI Taxonomy" id="472175"/>
    <lineage>
        <taxon>Bacteria</taxon>
        <taxon>Pseudomonadati</taxon>
        <taxon>Pseudomonadota</taxon>
        <taxon>Alphaproteobacteria</taxon>
        <taxon>Hyphomicrobiales</taxon>
        <taxon>Phyllobacteriaceae</taxon>
        <taxon>Nitratireductor</taxon>
    </lineage>
</organism>
<keyword evidence="4" id="KW-1185">Reference proteome</keyword>
<dbReference type="EMBL" id="JMQM01000001">
    <property type="protein sequence ID" value="KFB10610.1"/>
    <property type="molecule type" value="Genomic_DNA"/>
</dbReference>
<dbReference type="PANTHER" id="PTHR36919:SF2">
    <property type="entry name" value="BLL6627 PROTEIN"/>
    <property type="match status" value="1"/>
</dbReference>
<evidence type="ECO:0000256" key="1">
    <source>
        <dbReference type="SAM" id="SignalP"/>
    </source>
</evidence>
<dbReference type="Proteomes" id="UP000053675">
    <property type="component" value="Unassembled WGS sequence"/>
</dbReference>
<evidence type="ECO:0000313" key="4">
    <source>
        <dbReference type="Proteomes" id="UP000053675"/>
    </source>
</evidence>
<dbReference type="PANTHER" id="PTHR36919">
    <property type="entry name" value="BLR1215 PROTEIN"/>
    <property type="match status" value="1"/>
</dbReference>
<dbReference type="InterPro" id="IPR019223">
    <property type="entry name" value="DUF2147"/>
</dbReference>
<gene>
    <name evidence="3" type="ORF">EL18_01648</name>
</gene>
<dbReference type="eggNOG" id="COG4731">
    <property type="taxonomic scope" value="Bacteria"/>
</dbReference>
<evidence type="ECO:0000259" key="2">
    <source>
        <dbReference type="Pfam" id="PF09917"/>
    </source>
</evidence>
<name>A0A084UCC4_9HYPH</name>